<dbReference type="GO" id="GO:0008289">
    <property type="term" value="F:lipid binding"/>
    <property type="evidence" value="ECO:0007669"/>
    <property type="project" value="UniProtKB-KW"/>
</dbReference>
<keyword evidence="3" id="KW-1185">Reference proteome</keyword>
<dbReference type="KEGG" id="dor:Desor_3276"/>
<reference evidence="2 3" key="2">
    <citation type="journal article" date="2012" name="J. Bacteriol.">
        <title>Complete genome sequences of Desulfosporosinus orientis DSM765T, Desulfosporosinus youngiae DSM17734T, Desulfosporosinus meridiei DSM13257T, and Desulfosporosinus acidiphilus DSM22704T.</title>
        <authorList>
            <person name="Pester M."/>
            <person name="Brambilla E."/>
            <person name="Alazard D."/>
            <person name="Rattei T."/>
            <person name="Weinmaier T."/>
            <person name="Han J."/>
            <person name="Lucas S."/>
            <person name="Lapidus A."/>
            <person name="Cheng J.F."/>
            <person name="Goodwin L."/>
            <person name="Pitluck S."/>
            <person name="Peters L."/>
            <person name="Ovchinnikova G."/>
            <person name="Teshima H."/>
            <person name="Detter J.C."/>
            <person name="Han C.S."/>
            <person name="Tapia R."/>
            <person name="Land M.L."/>
            <person name="Hauser L."/>
            <person name="Kyrpides N.C."/>
            <person name="Ivanova N.N."/>
            <person name="Pagani I."/>
            <person name="Huntmann M."/>
            <person name="Wei C.L."/>
            <person name="Davenport K.W."/>
            <person name="Daligault H."/>
            <person name="Chain P.S."/>
            <person name="Chen A."/>
            <person name="Mavromatis K."/>
            <person name="Markowitz V."/>
            <person name="Szeto E."/>
            <person name="Mikhailova N."/>
            <person name="Pati A."/>
            <person name="Wagner M."/>
            <person name="Woyke T."/>
            <person name="Ollivier B."/>
            <person name="Klenk H.P."/>
            <person name="Spring S."/>
            <person name="Loy A."/>
        </authorList>
    </citation>
    <scope>NUCLEOTIDE SEQUENCE [LARGE SCALE GENOMIC DNA]</scope>
    <source>
        <strain evidence="3">ATCC 19365 / DSM 765 / NCIMB 8382 / VKM B-1628</strain>
    </source>
</reference>
<organism evidence="2 3">
    <name type="scientific">Desulfosporosinus orientis (strain ATCC 19365 / DSM 765 / NCIMB 8382 / VKM B-1628 / Singapore I)</name>
    <name type="common">Desulfotomaculum orientis</name>
    <dbReference type="NCBI Taxonomy" id="768706"/>
    <lineage>
        <taxon>Bacteria</taxon>
        <taxon>Bacillati</taxon>
        <taxon>Bacillota</taxon>
        <taxon>Clostridia</taxon>
        <taxon>Eubacteriales</taxon>
        <taxon>Desulfitobacteriaceae</taxon>
        <taxon>Desulfosporosinus</taxon>
    </lineage>
</organism>
<protein>
    <submittedName>
        <fullName evidence="2">EDD domain protein, DegV family</fullName>
    </submittedName>
</protein>
<evidence type="ECO:0000313" key="3">
    <source>
        <dbReference type="Proteomes" id="UP000006346"/>
    </source>
</evidence>
<dbReference type="InterPro" id="IPR043168">
    <property type="entry name" value="DegV_C"/>
</dbReference>
<dbReference type="PANTHER" id="PTHR33434:SF2">
    <property type="entry name" value="FATTY ACID-BINDING PROTEIN TM_1468"/>
    <property type="match status" value="1"/>
</dbReference>
<gene>
    <name evidence="2" type="ordered locus">Desor_3276</name>
</gene>
<dbReference type="PATRIC" id="fig|768706.3.peg.3303"/>
<dbReference type="Gene3D" id="3.40.50.10170">
    <property type="match status" value="1"/>
</dbReference>
<dbReference type="STRING" id="768706.Desor_3276"/>
<sequence>MRKIGIVMDSTGYLTKDILEEYQINVVPLNVNVGEETFPETELTNKTYFERMSHIPGLSTTSQPSVGRFLEMYKSLFSKGVVDIVSIHISSAISGTLHSAQMAKELASSTRIHIFDSKSSALGLGVLAWAAAEWAEQGLSALEIMNQLQKLEKQTELYFIVNTLENLRKGGRIGGAAALLGTLLQIKPILYFNKSGQIDVFDKVRSKSRAWQRVREELDRAISSREHYRICVMHVNIPEEGMLLLRELKKSYPEHEVRLFEAGPVIATHVGTGAFGLVFHPWPKLN</sequence>
<evidence type="ECO:0000313" key="2">
    <source>
        <dbReference type="EMBL" id="AET68779.1"/>
    </source>
</evidence>
<dbReference type="PANTHER" id="PTHR33434">
    <property type="entry name" value="DEGV DOMAIN-CONTAINING PROTEIN DR_1986-RELATED"/>
    <property type="match status" value="1"/>
</dbReference>
<dbReference type="HOGENOM" id="CLU_048251_0_1_9"/>
<dbReference type="InterPro" id="IPR003797">
    <property type="entry name" value="DegV"/>
</dbReference>
<proteinExistence type="predicted"/>
<dbReference type="Gene3D" id="3.30.1180.10">
    <property type="match status" value="1"/>
</dbReference>
<keyword evidence="1" id="KW-0446">Lipid-binding</keyword>
<reference evidence="3" key="1">
    <citation type="submission" date="2011-11" db="EMBL/GenBank/DDBJ databases">
        <title>Complete sequence of Desulfosporosinus orientis DSM 765.</title>
        <authorList>
            <person name="Lucas S."/>
            <person name="Han J."/>
            <person name="Lapidus A."/>
            <person name="Cheng J.-F."/>
            <person name="Goodwin L."/>
            <person name="Pitluck S."/>
            <person name="Peters L."/>
            <person name="Ovchinnikova G."/>
            <person name="Teshima H."/>
            <person name="Detter J.C."/>
            <person name="Han C."/>
            <person name="Tapia R."/>
            <person name="Land M."/>
            <person name="Hauser L."/>
            <person name="Kyrpides N."/>
            <person name="Ivanova N."/>
            <person name="Pagani I."/>
            <person name="Pester M."/>
            <person name="Spring S."/>
            <person name="Ollivier B."/>
            <person name="Rattei T."/>
            <person name="Klenk H.-P."/>
            <person name="Wagner M."/>
            <person name="Loy A."/>
            <person name="Woyke T."/>
        </authorList>
    </citation>
    <scope>NUCLEOTIDE SEQUENCE [LARGE SCALE GENOMIC DNA]</scope>
    <source>
        <strain evidence="3">ATCC 19365 / DSM 765 / NCIMB 8382 / VKM B-1628</strain>
    </source>
</reference>
<dbReference type="PROSITE" id="PS51482">
    <property type="entry name" value="DEGV"/>
    <property type="match status" value="1"/>
</dbReference>
<dbReference type="AlphaFoldDB" id="G7WBM1"/>
<dbReference type="eggNOG" id="COG1307">
    <property type="taxonomic scope" value="Bacteria"/>
</dbReference>
<dbReference type="EMBL" id="CP003108">
    <property type="protein sequence ID" value="AET68779.1"/>
    <property type="molecule type" value="Genomic_DNA"/>
</dbReference>
<dbReference type="InterPro" id="IPR050270">
    <property type="entry name" value="DegV_domain_contain"/>
</dbReference>
<dbReference type="Pfam" id="PF02645">
    <property type="entry name" value="DegV"/>
    <property type="match status" value="1"/>
</dbReference>
<accession>G7WBM1</accession>
<dbReference type="NCBIfam" id="TIGR00762">
    <property type="entry name" value="DegV"/>
    <property type="match status" value="1"/>
</dbReference>
<dbReference type="OrthoDB" id="9780216at2"/>
<dbReference type="SUPFAM" id="SSF82549">
    <property type="entry name" value="DAK1/DegV-like"/>
    <property type="match status" value="1"/>
</dbReference>
<evidence type="ECO:0000256" key="1">
    <source>
        <dbReference type="ARBA" id="ARBA00023121"/>
    </source>
</evidence>
<dbReference type="Proteomes" id="UP000006346">
    <property type="component" value="Chromosome"/>
</dbReference>
<dbReference type="RefSeq" id="WP_014185587.1">
    <property type="nucleotide sequence ID" value="NC_016584.1"/>
</dbReference>
<name>G7WBM1_DESOD</name>